<feature type="region of interest" description="Disordered" evidence="4">
    <location>
        <begin position="28"/>
        <end position="57"/>
    </location>
</feature>
<feature type="domain" description="Peptidase S33 tripeptidyl aminopeptidase-like C-terminal" evidence="6">
    <location>
        <begin position="422"/>
        <end position="522"/>
    </location>
</feature>
<evidence type="ECO:0000256" key="4">
    <source>
        <dbReference type="SAM" id="MobiDB-lite"/>
    </source>
</evidence>
<gene>
    <name evidence="7" type="ORF">KGD84_02915</name>
</gene>
<evidence type="ECO:0000256" key="3">
    <source>
        <dbReference type="ARBA" id="ARBA00022801"/>
    </source>
</evidence>
<name>A0ABX8BM89_9ACTN</name>
<evidence type="ECO:0000256" key="2">
    <source>
        <dbReference type="ARBA" id="ARBA00022729"/>
    </source>
</evidence>
<evidence type="ECO:0000256" key="1">
    <source>
        <dbReference type="ARBA" id="ARBA00010088"/>
    </source>
</evidence>
<dbReference type="EMBL" id="CP074133">
    <property type="protein sequence ID" value="QUX23359.1"/>
    <property type="molecule type" value="Genomic_DNA"/>
</dbReference>
<dbReference type="GO" id="GO:0016787">
    <property type="term" value="F:hydrolase activity"/>
    <property type="evidence" value="ECO:0007669"/>
    <property type="project" value="UniProtKB-KW"/>
</dbReference>
<evidence type="ECO:0000256" key="5">
    <source>
        <dbReference type="SAM" id="SignalP"/>
    </source>
</evidence>
<dbReference type="PANTHER" id="PTHR43248:SF29">
    <property type="entry name" value="TRIPEPTIDYL AMINOPEPTIDASE"/>
    <property type="match status" value="1"/>
</dbReference>
<dbReference type="PANTHER" id="PTHR43248">
    <property type="entry name" value="2-SUCCINYL-6-HYDROXY-2,4-CYCLOHEXADIENE-1-CARBOXYLATE SYNTHASE"/>
    <property type="match status" value="1"/>
</dbReference>
<evidence type="ECO:0000313" key="7">
    <source>
        <dbReference type="EMBL" id="QUX23359.1"/>
    </source>
</evidence>
<dbReference type="Pfam" id="PF08386">
    <property type="entry name" value="Abhydrolase_4"/>
    <property type="match status" value="1"/>
</dbReference>
<dbReference type="InterPro" id="IPR013595">
    <property type="entry name" value="Pept_S33_TAP-like_C"/>
</dbReference>
<feature type="chain" id="PRO_5046641355" evidence="5">
    <location>
        <begin position="23"/>
        <end position="525"/>
    </location>
</feature>
<feature type="signal peptide" evidence="5">
    <location>
        <begin position="1"/>
        <end position="22"/>
    </location>
</feature>
<dbReference type="InterPro" id="IPR029058">
    <property type="entry name" value="AB_hydrolase_fold"/>
</dbReference>
<dbReference type="Gene3D" id="3.40.50.1820">
    <property type="entry name" value="alpha/beta hydrolase"/>
    <property type="match status" value="1"/>
</dbReference>
<comment type="similarity">
    <text evidence="1">Belongs to the peptidase S33 family.</text>
</comment>
<dbReference type="RefSeq" id="WP_220564581.1">
    <property type="nucleotide sequence ID" value="NZ_CP074133.1"/>
</dbReference>
<dbReference type="InterPro" id="IPR051601">
    <property type="entry name" value="Serine_prot/Carboxylest_S33"/>
</dbReference>
<proteinExistence type="inferred from homology"/>
<keyword evidence="3 7" id="KW-0378">Hydrolase</keyword>
<dbReference type="SUPFAM" id="SSF53474">
    <property type="entry name" value="alpha/beta-Hydrolases"/>
    <property type="match status" value="1"/>
</dbReference>
<organism evidence="7 8">
    <name type="scientific">Nocardiopsis changdeensis</name>
    <dbReference type="NCBI Taxonomy" id="2831969"/>
    <lineage>
        <taxon>Bacteria</taxon>
        <taxon>Bacillati</taxon>
        <taxon>Actinomycetota</taxon>
        <taxon>Actinomycetes</taxon>
        <taxon>Streptosporangiales</taxon>
        <taxon>Nocardiopsidaceae</taxon>
        <taxon>Nocardiopsis</taxon>
    </lineage>
</organism>
<keyword evidence="8" id="KW-1185">Reference proteome</keyword>
<sequence>MRYTGVWGLAGAVVLLVTGCSAFLPQQAPQDPGGASAIEWEPCHDGGGREEVPEDGDPEWTAALECGTLSVPLDHDDPDGETIDIALARVPASGGPDERIGSLVLNPGGPGESGVEMLAYPQFSDGIRSAFDLVAFDPRGVGDSGGFACGNWDRFAEAQLRVQDPTAVTDAELERLTSSARSYADACTETMGAGFLAEIGTVNVVRDLDLIREALGDDALSYVGYSYGTYIGALYAEMFPATTRALVLDGAVETERPNLEVAEDQAAAFQETWELFVADCSAAGTCPFSGPEAADTEMTRILDRLDAEPATARDMPVDGPTLLGMVGLALYDETSWPELARTLTALAEGSAESGELLDALYDTTYGVGEEEEEAATAGEEPAGDPYADTEAALTAVNCADRVDPTDPEAYREAAEAIAAETPFFGPDLVWGQLPCAYWTDTETAPTGFAAADAPPLVVVGTVGDPATPYGWARELAGQLETATLVTYEGSGHTVYGYGLPCVDDPIDAYLLTGQAPEPGLSCPAF</sequence>
<dbReference type="PROSITE" id="PS51257">
    <property type="entry name" value="PROKAR_LIPOPROTEIN"/>
    <property type="match status" value="1"/>
</dbReference>
<protein>
    <submittedName>
        <fullName evidence="7">Alpha/beta fold hydrolase</fullName>
    </submittedName>
</protein>
<dbReference type="Proteomes" id="UP000676079">
    <property type="component" value="Chromosome"/>
</dbReference>
<evidence type="ECO:0000313" key="8">
    <source>
        <dbReference type="Proteomes" id="UP000676079"/>
    </source>
</evidence>
<evidence type="ECO:0000259" key="6">
    <source>
        <dbReference type="Pfam" id="PF08386"/>
    </source>
</evidence>
<feature type="compositionally biased region" description="Basic and acidic residues" evidence="4">
    <location>
        <begin position="41"/>
        <end position="51"/>
    </location>
</feature>
<keyword evidence="2 5" id="KW-0732">Signal</keyword>
<accession>A0ABX8BM89</accession>
<reference evidence="7 8" key="1">
    <citation type="submission" date="2021-05" db="EMBL/GenBank/DDBJ databases">
        <title>Direct Submission.</title>
        <authorList>
            <person name="Li K."/>
            <person name="Gao J."/>
        </authorList>
    </citation>
    <scope>NUCLEOTIDE SEQUENCE [LARGE SCALE GENOMIC DNA]</scope>
    <source>
        <strain evidence="7 8">Mg02</strain>
    </source>
</reference>